<evidence type="ECO:0000313" key="4">
    <source>
        <dbReference type="Proteomes" id="UP000041254"/>
    </source>
</evidence>
<gene>
    <name evidence="3" type="ORF">Vbra_17153</name>
</gene>
<dbReference type="VEuPathDB" id="CryptoDB:Vbra_17153"/>
<dbReference type="OrthoDB" id="1274115at2759"/>
<dbReference type="GO" id="GO:0016491">
    <property type="term" value="F:oxidoreductase activity"/>
    <property type="evidence" value="ECO:0007669"/>
    <property type="project" value="UniProtKB-KW"/>
</dbReference>
<evidence type="ECO:0000256" key="1">
    <source>
        <dbReference type="ARBA" id="ARBA00006484"/>
    </source>
</evidence>
<sequence>MSKPARVVLVTGASGGIGNAAAVAFAEKGDIVAIHYAGNEAKAKATLDAVEKAGGSGAIFQADLSRVSEITRLYDEVYARFGKVDVLFNNSGLWGEAHIKDTTEELYDRLMNLNVKGIFFSMQEAIKRMGKGGVIINNSSVLGSHPLPMVACYCATKAAVRD</sequence>
<comment type="similarity">
    <text evidence="1">Belongs to the short-chain dehydrogenases/reductases (SDR) family.</text>
</comment>
<dbReference type="PANTHER" id="PTHR43639">
    <property type="entry name" value="OXIDOREDUCTASE, SHORT-CHAIN DEHYDROGENASE/REDUCTASE FAMILY (AFU_ORTHOLOGUE AFUA_5G02870)"/>
    <property type="match status" value="1"/>
</dbReference>
<dbReference type="PhylomeDB" id="A0A0G4G6D8"/>
<dbReference type="Gene3D" id="3.40.50.720">
    <property type="entry name" value="NAD(P)-binding Rossmann-like Domain"/>
    <property type="match status" value="1"/>
</dbReference>
<dbReference type="PRINTS" id="PR00081">
    <property type="entry name" value="GDHRDH"/>
</dbReference>
<dbReference type="STRING" id="1169540.A0A0G4G6D8"/>
<dbReference type="PANTHER" id="PTHR43639:SF1">
    <property type="entry name" value="SHORT-CHAIN DEHYDROGENASE_REDUCTASE FAMILY PROTEIN"/>
    <property type="match status" value="1"/>
</dbReference>
<dbReference type="Pfam" id="PF00106">
    <property type="entry name" value="adh_short"/>
    <property type="match status" value="1"/>
</dbReference>
<dbReference type="PRINTS" id="PR00080">
    <property type="entry name" value="SDRFAMILY"/>
</dbReference>
<dbReference type="EMBL" id="CDMY01000571">
    <property type="protein sequence ID" value="CEM23824.1"/>
    <property type="molecule type" value="Genomic_DNA"/>
</dbReference>
<dbReference type="AlphaFoldDB" id="A0A0G4G6D8"/>
<protein>
    <submittedName>
        <fullName evidence="3">Uncharacterized protein</fullName>
    </submittedName>
</protein>
<keyword evidence="2" id="KW-0560">Oxidoreductase</keyword>
<dbReference type="OMA" id="HAVINCS"/>
<dbReference type="InterPro" id="IPR002347">
    <property type="entry name" value="SDR_fam"/>
</dbReference>
<keyword evidence="4" id="KW-1185">Reference proteome</keyword>
<accession>A0A0G4G6D8</accession>
<dbReference type="InParanoid" id="A0A0G4G6D8"/>
<organism evidence="3 4">
    <name type="scientific">Vitrella brassicaformis (strain CCMP3155)</name>
    <dbReference type="NCBI Taxonomy" id="1169540"/>
    <lineage>
        <taxon>Eukaryota</taxon>
        <taxon>Sar</taxon>
        <taxon>Alveolata</taxon>
        <taxon>Colpodellida</taxon>
        <taxon>Vitrellaceae</taxon>
        <taxon>Vitrella</taxon>
    </lineage>
</organism>
<name>A0A0G4G6D8_VITBC</name>
<proteinExistence type="inferred from homology"/>
<dbReference type="Proteomes" id="UP000041254">
    <property type="component" value="Unassembled WGS sequence"/>
</dbReference>
<evidence type="ECO:0000256" key="2">
    <source>
        <dbReference type="ARBA" id="ARBA00023002"/>
    </source>
</evidence>
<reference evidence="3 4" key="1">
    <citation type="submission" date="2014-11" db="EMBL/GenBank/DDBJ databases">
        <authorList>
            <person name="Zhu J."/>
            <person name="Qi W."/>
            <person name="Song R."/>
        </authorList>
    </citation>
    <scope>NUCLEOTIDE SEQUENCE [LARGE SCALE GENOMIC DNA]</scope>
</reference>
<evidence type="ECO:0000313" key="3">
    <source>
        <dbReference type="EMBL" id="CEM23824.1"/>
    </source>
</evidence>
<dbReference type="InterPro" id="IPR036291">
    <property type="entry name" value="NAD(P)-bd_dom_sf"/>
</dbReference>
<dbReference type="SUPFAM" id="SSF51735">
    <property type="entry name" value="NAD(P)-binding Rossmann-fold domains"/>
    <property type="match status" value="1"/>
</dbReference>